<dbReference type="PATRIC" id="fig|742726.3.peg.1123"/>
<reference evidence="2 3" key="1">
    <citation type="submission" date="2012-08" db="EMBL/GenBank/DDBJ databases">
        <title>The Genome Sequence of Barnesiella intestinihominis YIT 11860.</title>
        <authorList>
            <consortium name="The Broad Institute Genome Sequencing Platform"/>
            <person name="Earl A."/>
            <person name="Ward D."/>
            <person name="Feldgarden M."/>
            <person name="Gevers D."/>
            <person name="Morotomi M."/>
            <person name="Walker B."/>
            <person name="Young S.K."/>
            <person name="Zeng Q."/>
            <person name="Gargeya S."/>
            <person name="Fitzgerald M."/>
            <person name="Haas B."/>
            <person name="Abouelleil A."/>
            <person name="Alvarado L."/>
            <person name="Arachchi H.M."/>
            <person name="Berlin A.M."/>
            <person name="Chapman S.B."/>
            <person name="Goldberg J."/>
            <person name="Griggs A."/>
            <person name="Gujja S."/>
            <person name="Hansen M."/>
            <person name="Howarth C."/>
            <person name="Imamovic A."/>
            <person name="Larimer J."/>
            <person name="McCowen C."/>
            <person name="Montmayeur A."/>
            <person name="Murphy C."/>
            <person name="Neiman D."/>
            <person name="Pearson M."/>
            <person name="Priest M."/>
            <person name="Roberts A."/>
            <person name="Saif S."/>
            <person name="Shea T."/>
            <person name="Sisk P."/>
            <person name="Sykes S."/>
            <person name="Wortman J."/>
            <person name="Nusbaum C."/>
            <person name="Birren B."/>
        </authorList>
    </citation>
    <scope>NUCLEOTIDE SEQUENCE [LARGE SCALE GENOMIC DNA]</scope>
    <source>
        <strain evidence="2 3">YIT 11860</strain>
    </source>
</reference>
<dbReference type="HOGENOM" id="CLU_041542_0_0_10"/>
<feature type="chain" id="PRO_5003844199" description="Phosphate-selective porin O and P" evidence="1">
    <location>
        <begin position="23"/>
        <end position="425"/>
    </location>
</feature>
<name>K0WZJ5_9BACT</name>
<organism evidence="2 3">
    <name type="scientific">Barnesiella intestinihominis YIT 11860</name>
    <dbReference type="NCBI Taxonomy" id="742726"/>
    <lineage>
        <taxon>Bacteria</taxon>
        <taxon>Pseudomonadati</taxon>
        <taxon>Bacteroidota</taxon>
        <taxon>Bacteroidia</taxon>
        <taxon>Bacteroidales</taxon>
        <taxon>Barnesiellaceae</taxon>
        <taxon>Barnesiella</taxon>
    </lineage>
</organism>
<dbReference type="Pfam" id="PF07396">
    <property type="entry name" value="Porin_O_P"/>
    <property type="match status" value="1"/>
</dbReference>
<dbReference type="RefSeq" id="WP_008861541.1">
    <property type="nucleotide sequence ID" value="NZ_JH815204.1"/>
</dbReference>
<evidence type="ECO:0008006" key="4">
    <source>
        <dbReference type="Google" id="ProtNLM"/>
    </source>
</evidence>
<dbReference type="Gene3D" id="2.40.160.10">
    <property type="entry name" value="Porin"/>
    <property type="match status" value="1"/>
</dbReference>
<dbReference type="STRING" id="742726.HMPREF9448_01052"/>
<keyword evidence="3" id="KW-1185">Reference proteome</keyword>
<dbReference type="InterPro" id="IPR010870">
    <property type="entry name" value="Porin_O/P"/>
</dbReference>
<accession>K0WZJ5</accession>
<sequence length="425" mass="48841">MNYQRLFLSGIFLSLFMLSASAKTFIIGNDSTTVRTSDTDYADELEKIRMHMPDIEVGNGISFQPKNKSYKLTMRIRMQNLVDIDFNEKFEAQDIDARVKRLRLRFDGYIYTPKLTYLVQLGFSPYDMKTLPNGNNNIVRDAMIYYVPNSTWNIGFGQTKIRANRARINSSSALQFVDRSIVNSEFNLDRDFGIFGEYNQHLFGSLDLAAKASITTGEGRNWGNNKGSGLAYTGRIELFPLGRFTGKGDAMEGDYEREQTPKILLAGAYSYNDRALRAQGSNGDKLLFDQTRNLSSYFVDFIFKYQGFAFYTDFMGRISSSSPLIKSGENVEQYVLTGMGLNVQASYLFRSNWEIALRNSTIMPDKEVQPYANYRSHNQSTFGVTKYLIDHRLKVQADLSYNYKNEFVDSDYNRWQLRFQIELGF</sequence>
<comment type="caution">
    <text evidence="2">The sequence shown here is derived from an EMBL/GenBank/DDBJ whole genome shotgun (WGS) entry which is preliminary data.</text>
</comment>
<feature type="signal peptide" evidence="1">
    <location>
        <begin position="1"/>
        <end position="22"/>
    </location>
</feature>
<dbReference type="GeneID" id="77848353"/>
<dbReference type="OrthoDB" id="5442696at2"/>
<evidence type="ECO:0000256" key="1">
    <source>
        <dbReference type="SAM" id="SignalP"/>
    </source>
</evidence>
<dbReference type="EMBL" id="ADLE01000008">
    <property type="protein sequence ID" value="EJZ64573.1"/>
    <property type="molecule type" value="Genomic_DNA"/>
</dbReference>
<evidence type="ECO:0000313" key="2">
    <source>
        <dbReference type="EMBL" id="EJZ64573.1"/>
    </source>
</evidence>
<dbReference type="Proteomes" id="UP000006044">
    <property type="component" value="Unassembled WGS sequence"/>
</dbReference>
<evidence type="ECO:0000313" key="3">
    <source>
        <dbReference type="Proteomes" id="UP000006044"/>
    </source>
</evidence>
<dbReference type="AlphaFoldDB" id="K0WZJ5"/>
<dbReference type="InterPro" id="IPR023614">
    <property type="entry name" value="Porin_dom_sf"/>
</dbReference>
<proteinExistence type="predicted"/>
<protein>
    <recommendedName>
        <fullName evidence="4">Phosphate-selective porin O and P</fullName>
    </recommendedName>
</protein>
<dbReference type="eggNOG" id="COG3746">
    <property type="taxonomic scope" value="Bacteria"/>
</dbReference>
<gene>
    <name evidence="2" type="ORF">HMPREF9448_01052</name>
</gene>
<keyword evidence="1" id="KW-0732">Signal</keyword>